<reference evidence="1 2" key="1">
    <citation type="journal article" date="2013" name="J. Microbiol.">
        <title>Mucilaginibacter ginsenosidivorax sp. nov., with ginsenoside converting activity isolated from sediment.</title>
        <authorList>
            <person name="Kim J.K."/>
            <person name="Choi T.E."/>
            <person name="Liu Q.M."/>
            <person name="Park H.Y."/>
            <person name="Yi T.H."/>
            <person name="Yoon M.H."/>
            <person name="Kim S.C."/>
            <person name="Im W.T."/>
        </authorList>
    </citation>
    <scope>NUCLEOTIDE SEQUENCE [LARGE SCALE GENOMIC DNA]</scope>
    <source>
        <strain evidence="1 2">KHI28</strain>
    </source>
</reference>
<accession>A0A5B8VTW9</accession>
<dbReference type="RefSeq" id="WP_147052249.1">
    <property type="nucleotide sequence ID" value="NZ_CP042437.1"/>
</dbReference>
<evidence type="ECO:0000313" key="2">
    <source>
        <dbReference type="Proteomes" id="UP000321362"/>
    </source>
</evidence>
<dbReference type="EMBL" id="CP042437">
    <property type="protein sequence ID" value="QEC75094.1"/>
    <property type="molecule type" value="Genomic_DNA"/>
</dbReference>
<evidence type="ECO:0000313" key="1">
    <source>
        <dbReference type="EMBL" id="QEC75094.1"/>
    </source>
</evidence>
<dbReference type="KEGG" id="mgk:FSB76_03705"/>
<keyword evidence="2" id="KW-1185">Reference proteome</keyword>
<sequence length="74" mass="8517">MIFTLYAASAGERVAQRSVGRVSLNPRSTQMFVQKPTSTRYSYRVLAEDICLTCIYVKIQRQSQYTYSLKLSEI</sequence>
<dbReference type="AlphaFoldDB" id="A0A5B8VTW9"/>
<name>A0A5B8VTW9_9SPHI</name>
<proteinExistence type="predicted"/>
<dbReference type="Proteomes" id="UP000321362">
    <property type="component" value="Chromosome"/>
</dbReference>
<gene>
    <name evidence="1" type="ORF">FSB76_03705</name>
</gene>
<organism evidence="1 2">
    <name type="scientific">Mucilaginibacter ginsenosidivorax</name>
    <dbReference type="NCBI Taxonomy" id="862126"/>
    <lineage>
        <taxon>Bacteria</taxon>
        <taxon>Pseudomonadati</taxon>
        <taxon>Bacteroidota</taxon>
        <taxon>Sphingobacteriia</taxon>
        <taxon>Sphingobacteriales</taxon>
        <taxon>Sphingobacteriaceae</taxon>
        <taxon>Mucilaginibacter</taxon>
    </lineage>
</organism>
<protein>
    <submittedName>
        <fullName evidence="1">Uncharacterized protein</fullName>
    </submittedName>
</protein>